<proteinExistence type="predicted"/>
<dbReference type="AlphaFoldDB" id="A0A934QE35"/>
<dbReference type="SUPFAM" id="SSF158702">
    <property type="entry name" value="Sec63 N-terminal domain-like"/>
    <property type="match status" value="1"/>
</dbReference>
<name>A0A934QE35_9PROT</name>
<dbReference type="Proteomes" id="UP000778970">
    <property type="component" value="Unassembled WGS sequence"/>
</dbReference>
<reference evidence="2" key="2">
    <citation type="journal article" date="2020" name="Microorganisms">
        <title>Osmotic Adaptation and Compatible Solute Biosynthesis of Phototrophic Bacteria as Revealed from Genome Analyses.</title>
        <authorList>
            <person name="Imhoff J.F."/>
            <person name="Rahn T."/>
            <person name="Kunzel S."/>
            <person name="Keller A."/>
            <person name="Neulinger S.C."/>
        </authorList>
    </citation>
    <scope>NUCLEOTIDE SEQUENCE</scope>
    <source>
        <strain evidence="2">DSM 9154</strain>
    </source>
</reference>
<dbReference type="EMBL" id="NRRE01000004">
    <property type="protein sequence ID" value="MBK1695656.1"/>
    <property type="molecule type" value="Genomic_DNA"/>
</dbReference>
<dbReference type="RefSeq" id="WP_027289857.1">
    <property type="nucleotide sequence ID" value="NZ_NRRE01000004.1"/>
</dbReference>
<evidence type="ECO:0000313" key="3">
    <source>
        <dbReference type="Proteomes" id="UP000778970"/>
    </source>
</evidence>
<protein>
    <submittedName>
        <fullName evidence="2">DUF4332 domain-containing protein</fullName>
    </submittedName>
</protein>
<dbReference type="Gene3D" id="1.10.150.20">
    <property type="entry name" value="5' to 3' exonuclease, C-terminal subdomain"/>
    <property type="match status" value="1"/>
</dbReference>
<accession>A0A934QE35</accession>
<gene>
    <name evidence="2" type="ORF">CKO21_00130</name>
</gene>
<feature type="compositionally biased region" description="Low complexity" evidence="1">
    <location>
        <begin position="35"/>
        <end position="54"/>
    </location>
</feature>
<keyword evidence="3" id="KW-1185">Reference proteome</keyword>
<reference evidence="2" key="1">
    <citation type="submission" date="2017-08" db="EMBL/GenBank/DDBJ databases">
        <authorList>
            <person name="Imhoff J.F."/>
            <person name="Rahn T."/>
            <person name="Kuenzel S."/>
            <person name="Neulinger S.C."/>
        </authorList>
    </citation>
    <scope>NUCLEOTIDE SEQUENCE</scope>
    <source>
        <strain evidence="2">DSM 9154</strain>
    </source>
</reference>
<sequence>MFEEWLKFWRYWMFWWLPGGDEPADTARTQEKTDQQTTAAKTAAETTDVDVAATRQPGQDAEPRRQTSVEADDLTAIKGIGPAIAGKLNTHGVRSFDDLARADPVDLAEKIASRPVTVTRVREWIADAKKRAS</sequence>
<comment type="caution">
    <text evidence="2">The sequence shown here is derived from an EMBL/GenBank/DDBJ whole genome shotgun (WGS) entry which is preliminary data.</text>
</comment>
<evidence type="ECO:0000313" key="2">
    <source>
        <dbReference type="EMBL" id="MBK1695656.1"/>
    </source>
</evidence>
<feature type="region of interest" description="Disordered" evidence="1">
    <location>
        <begin position="25"/>
        <end position="73"/>
    </location>
</feature>
<evidence type="ECO:0000256" key="1">
    <source>
        <dbReference type="SAM" id="MobiDB-lite"/>
    </source>
</evidence>
<organism evidence="2 3">
    <name type="scientific">Rhodovibrio salinarum</name>
    <dbReference type="NCBI Taxonomy" id="1087"/>
    <lineage>
        <taxon>Bacteria</taxon>
        <taxon>Pseudomonadati</taxon>
        <taxon>Pseudomonadota</taxon>
        <taxon>Alphaproteobacteria</taxon>
        <taxon>Rhodospirillales</taxon>
        <taxon>Rhodovibrionaceae</taxon>
        <taxon>Rhodovibrio</taxon>
    </lineage>
</organism>
<dbReference type="Pfam" id="PF14520">
    <property type="entry name" value="HHH_5"/>
    <property type="match status" value="1"/>
</dbReference>